<dbReference type="Proteomes" id="UP001054902">
    <property type="component" value="Unassembled WGS sequence"/>
</dbReference>
<dbReference type="AlphaFoldDB" id="A0AAD3CPC2"/>
<gene>
    <name evidence="1" type="ORF">CTEN210_05884</name>
</gene>
<comment type="caution">
    <text evidence="1">The sequence shown here is derived from an EMBL/GenBank/DDBJ whole genome shotgun (WGS) entry which is preliminary data.</text>
</comment>
<dbReference type="EMBL" id="BLLK01000038">
    <property type="protein sequence ID" value="GFH49408.1"/>
    <property type="molecule type" value="Genomic_DNA"/>
</dbReference>
<name>A0AAD3CPC2_9STRA</name>
<organism evidence="1 2">
    <name type="scientific">Chaetoceros tenuissimus</name>
    <dbReference type="NCBI Taxonomy" id="426638"/>
    <lineage>
        <taxon>Eukaryota</taxon>
        <taxon>Sar</taxon>
        <taxon>Stramenopiles</taxon>
        <taxon>Ochrophyta</taxon>
        <taxon>Bacillariophyta</taxon>
        <taxon>Coscinodiscophyceae</taxon>
        <taxon>Chaetocerotophycidae</taxon>
        <taxon>Chaetocerotales</taxon>
        <taxon>Chaetocerotaceae</taxon>
        <taxon>Chaetoceros</taxon>
    </lineage>
</organism>
<evidence type="ECO:0000313" key="1">
    <source>
        <dbReference type="EMBL" id="GFH49408.1"/>
    </source>
</evidence>
<evidence type="ECO:0000313" key="2">
    <source>
        <dbReference type="Proteomes" id="UP001054902"/>
    </source>
</evidence>
<keyword evidence="2" id="KW-1185">Reference proteome</keyword>
<accession>A0AAD3CPC2</accession>
<protein>
    <submittedName>
        <fullName evidence="1">Uncharacterized protein</fullName>
    </submittedName>
</protein>
<proteinExistence type="predicted"/>
<sequence>MPQKVWNEDLVKALQARHEVAWREQKQAQYKWRDGMRTIEAVRKDIRLTSTGKIYNLPTQSKSFVKTVYEECVKIINGEAPIYPLGYRVLTPAERQNLEESAFLPYIEQLQRESGGYAILLAFHFSQQESMKKGSDM</sequence>
<reference evidence="1 2" key="1">
    <citation type="journal article" date="2021" name="Sci. Rep.">
        <title>The genome of the diatom Chaetoceros tenuissimus carries an ancient integrated fragment of an extant virus.</title>
        <authorList>
            <person name="Hongo Y."/>
            <person name="Kimura K."/>
            <person name="Takaki Y."/>
            <person name="Yoshida Y."/>
            <person name="Baba S."/>
            <person name="Kobayashi G."/>
            <person name="Nagasaki K."/>
            <person name="Hano T."/>
            <person name="Tomaru Y."/>
        </authorList>
    </citation>
    <scope>NUCLEOTIDE SEQUENCE [LARGE SCALE GENOMIC DNA]</scope>
    <source>
        <strain evidence="1 2">NIES-3715</strain>
    </source>
</reference>